<sequence length="152" mass="16373">MLASSWLQDSMLGTACSGISVARTDCGSHLSLESQHGDIQDVDTGLYSCHSSSSAHYEGENRQNMYFWQQRDSRGGESMTASTSEDEAIGLEPSNSLTAIKPVIFGAAGSVLGSSGGRTSSQAFHFYRASLNQELVKSASLWSYSGRDDRIF</sequence>
<reference evidence="2" key="1">
    <citation type="journal article" date="2023" name="Front. Plant Sci.">
        <title>Chromosomal-level genome assembly of Melastoma candidum provides insights into trichome evolution.</title>
        <authorList>
            <person name="Zhong Y."/>
            <person name="Wu W."/>
            <person name="Sun C."/>
            <person name="Zou P."/>
            <person name="Liu Y."/>
            <person name="Dai S."/>
            <person name="Zhou R."/>
        </authorList>
    </citation>
    <scope>NUCLEOTIDE SEQUENCE [LARGE SCALE GENOMIC DNA]</scope>
</reference>
<evidence type="ECO:0000313" key="1">
    <source>
        <dbReference type="EMBL" id="KAI4381361.1"/>
    </source>
</evidence>
<dbReference type="EMBL" id="CM042882">
    <property type="protein sequence ID" value="KAI4381361.1"/>
    <property type="molecule type" value="Genomic_DNA"/>
</dbReference>
<dbReference type="Proteomes" id="UP001057402">
    <property type="component" value="Chromosome 3"/>
</dbReference>
<evidence type="ECO:0000313" key="2">
    <source>
        <dbReference type="Proteomes" id="UP001057402"/>
    </source>
</evidence>
<keyword evidence="2" id="KW-1185">Reference proteome</keyword>
<protein>
    <submittedName>
        <fullName evidence="1">Uncharacterized protein</fullName>
    </submittedName>
</protein>
<gene>
    <name evidence="1" type="ORF">MLD38_007439</name>
</gene>
<proteinExistence type="predicted"/>
<comment type="caution">
    <text evidence="1">The sequence shown here is derived from an EMBL/GenBank/DDBJ whole genome shotgun (WGS) entry which is preliminary data.</text>
</comment>
<name>A0ACB9RQC6_9MYRT</name>
<accession>A0ACB9RQC6</accession>
<organism evidence="1 2">
    <name type="scientific">Melastoma candidum</name>
    <dbReference type="NCBI Taxonomy" id="119954"/>
    <lineage>
        <taxon>Eukaryota</taxon>
        <taxon>Viridiplantae</taxon>
        <taxon>Streptophyta</taxon>
        <taxon>Embryophyta</taxon>
        <taxon>Tracheophyta</taxon>
        <taxon>Spermatophyta</taxon>
        <taxon>Magnoliopsida</taxon>
        <taxon>eudicotyledons</taxon>
        <taxon>Gunneridae</taxon>
        <taxon>Pentapetalae</taxon>
        <taxon>rosids</taxon>
        <taxon>malvids</taxon>
        <taxon>Myrtales</taxon>
        <taxon>Melastomataceae</taxon>
        <taxon>Melastomatoideae</taxon>
        <taxon>Melastomateae</taxon>
        <taxon>Melastoma</taxon>
    </lineage>
</organism>